<evidence type="ECO:0008006" key="3">
    <source>
        <dbReference type="Google" id="ProtNLM"/>
    </source>
</evidence>
<proteinExistence type="predicted"/>
<evidence type="ECO:0000313" key="2">
    <source>
        <dbReference type="Proteomes" id="UP000240010"/>
    </source>
</evidence>
<gene>
    <name evidence="1" type="ORF">B0F87_104369</name>
</gene>
<dbReference type="Proteomes" id="UP000240010">
    <property type="component" value="Unassembled WGS sequence"/>
</dbReference>
<dbReference type="EMBL" id="PTIZ01000004">
    <property type="protein sequence ID" value="PPK76276.1"/>
    <property type="molecule type" value="Genomic_DNA"/>
</dbReference>
<evidence type="ECO:0000313" key="1">
    <source>
        <dbReference type="EMBL" id="PPK76276.1"/>
    </source>
</evidence>
<accession>A0A2S6HFR4</accession>
<comment type="caution">
    <text evidence="1">The sequence shown here is derived from an EMBL/GenBank/DDBJ whole genome shotgun (WGS) entry which is preliminary data.</text>
</comment>
<reference evidence="1 2" key="1">
    <citation type="submission" date="2018-02" db="EMBL/GenBank/DDBJ databases">
        <title>Subsurface microbial communities from deep shales in Ohio and West Virginia, USA.</title>
        <authorList>
            <person name="Wrighton K."/>
        </authorList>
    </citation>
    <scope>NUCLEOTIDE SEQUENCE [LARGE SCALE GENOMIC DNA]</scope>
    <source>
        <strain evidence="1 2">OWC-DMM</strain>
    </source>
</reference>
<organism evidence="1 2">
    <name type="scientific">Methylobacter tundripaludum</name>
    <dbReference type="NCBI Taxonomy" id="173365"/>
    <lineage>
        <taxon>Bacteria</taxon>
        <taxon>Pseudomonadati</taxon>
        <taxon>Pseudomonadota</taxon>
        <taxon>Gammaproteobacteria</taxon>
        <taxon>Methylococcales</taxon>
        <taxon>Methylococcaceae</taxon>
        <taxon>Methylobacter</taxon>
    </lineage>
</organism>
<dbReference type="AlphaFoldDB" id="A0A2S6HFR4"/>
<dbReference type="RefSeq" id="WP_104428745.1">
    <property type="nucleotide sequence ID" value="NZ_PTIZ01000004.1"/>
</dbReference>
<name>A0A2S6HFR4_9GAMM</name>
<protein>
    <recommendedName>
        <fullName evidence="3">Peptidase M41-like protein</fullName>
    </recommendedName>
</protein>
<sequence>MKRNHILNRTHQEVYRKVAIHEAGHAAAIYLGNKQKRLPPVFFQIFITPVNDDIQSSRFLNKPNTKYIVNIDGGRLIHTLPSSIKEATDGFSPAQVIAYRCAFEADMINILVGSLAEAKYIIHRGGELINPRLIHLNTEYYFNGTSELESINEYLECFLENSALRKQKITELFFAALSFVNERSNWHAITALADYIVSADKSVMECNEIISVLEAANISPGLLQNDT</sequence>